<dbReference type="RefSeq" id="WP_200823752.1">
    <property type="nucleotide sequence ID" value="NZ_FNVT01000001.1"/>
</dbReference>
<dbReference type="EMBL" id="FNVT01000001">
    <property type="protein sequence ID" value="SEF96134.1"/>
    <property type="molecule type" value="Genomic_DNA"/>
</dbReference>
<accession>A0A1H5W9J3</accession>
<proteinExistence type="predicted"/>
<gene>
    <name evidence="1" type="ORF">SAMN05444920_1011119</name>
</gene>
<dbReference type="AlphaFoldDB" id="A0A1H5W9J3"/>
<evidence type="ECO:0000313" key="1">
    <source>
        <dbReference type="EMBL" id="SEF96134.1"/>
    </source>
</evidence>
<organism evidence="1 2">
    <name type="scientific">Nonomuraea solani</name>
    <dbReference type="NCBI Taxonomy" id="1144553"/>
    <lineage>
        <taxon>Bacteria</taxon>
        <taxon>Bacillati</taxon>
        <taxon>Actinomycetota</taxon>
        <taxon>Actinomycetes</taxon>
        <taxon>Streptosporangiales</taxon>
        <taxon>Streptosporangiaceae</taxon>
        <taxon>Nonomuraea</taxon>
    </lineage>
</organism>
<evidence type="ECO:0000313" key="2">
    <source>
        <dbReference type="Proteomes" id="UP000236732"/>
    </source>
</evidence>
<protein>
    <submittedName>
        <fullName evidence="1">Uncharacterized protein</fullName>
    </submittedName>
</protein>
<dbReference type="Proteomes" id="UP000236732">
    <property type="component" value="Unassembled WGS sequence"/>
</dbReference>
<reference evidence="1 2" key="1">
    <citation type="submission" date="2016-10" db="EMBL/GenBank/DDBJ databases">
        <authorList>
            <person name="de Groot N.N."/>
        </authorList>
    </citation>
    <scope>NUCLEOTIDE SEQUENCE [LARGE SCALE GENOMIC DNA]</scope>
    <source>
        <strain evidence="1 2">CGMCC 4.7037</strain>
    </source>
</reference>
<sequence>MGELTLVPVRPTLRCLRDDLCLPIPTAKTPLDQVDHPLLRKAGEQFAAADTPHERIRAIDDIVLFKAKVGRWRGAVLTGEPDAEVRDWLVAAGTREDGSGDDFYAALHAQTRTARQRYNAEHDKPLITDTYSGHLLPGRDDFDRYLLEAGTRLALRLNAELQDLVRGSLRDGHEHAADFSEFRLGVVVRADDGHETYVAIRITGSVPANLTAMILSRVPGCALDAWFPEYTLPERDLLPAEQVWSNLMDPKAASRLLDDMP</sequence>
<keyword evidence="2" id="KW-1185">Reference proteome</keyword>
<name>A0A1H5W9J3_9ACTN</name>